<gene>
    <name evidence="4" type="ORF">GOBAR_AA32476</name>
</gene>
<dbReference type="GO" id="GO:0010224">
    <property type="term" value="P:response to UV-B"/>
    <property type="evidence" value="ECO:0007669"/>
    <property type="project" value="TreeGrafter"/>
</dbReference>
<evidence type="ECO:0000256" key="1">
    <source>
        <dbReference type="ARBA" id="ARBA00007558"/>
    </source>
</evidence>
<dbReference type="InterPro" id="IPR054549">
    <property type="entry name" value="UVB_sens_RUS_dom"/>
</dbReference>
<dbReference type="GO" id="GO:0009926">
    <property type="term" value="P:auxin polar transport"/>
    <property type="evidence" value="ECO:0007669"/>
    <property type="project" value="TreeGrafter"/>
</dbReference>
<dbReference type="PANTHER" id="PTHR12770">
    <property type="entry name" value="RUS1 FAMILY PROTEIN C16ORF58"/>
    <property type="match status" value="1"/>
</dbReference>
<dbReference type="InterPro" id="IPR006968">
    <property type="entry name" value="RUS_fam"/>
</dbReference>
<feature type="domain" description="Root UVB sensitive protein C-terminal" evidence="3">
    <location>
        <begin position="320"/>
        <end position="448"/>
    </location>
</feature>
<protein>
    <recommendedName>
        <fullName evidence="6">Protein root UVB sensitive 2, chloroplastic</fullName>
    </recommendedName>
</protein>
<reference evidence="4 5" key="1">
    <citation type="submission" date="2015-01" db="EMBL/GenBank/DDBJ databases">
        <title>Genome of allotetraploid Gossypium barbadense reveals genomic plasticity and fiber elongation in cotton evolution.</title>
        <authorList>
            <person name="Chen X."/>
            <person name="Liu X."/>
            <person name="Zhao B."/>
            <person name="Zheng H."/>
            <person name="Hu Y."/>
            <person name="Lu G."/>
            <person name="Yang C."/>
            <person name="Chen J."/>
            <person name="Shan C."/>
            <person name="Zhang L."/>
            <person name="Zhou Y."/>
            <person name="Wang L."/>
            <person name="Guo W."/>
            <person name="Bai Y."/>
            <person name="Ruan J."/>
            <person name="Shangguan X."/>
            <person name="Mao Y."/>
            <person name="Jiang J."/>
            <person name="Zhu Y."/>
            <person name="Lei J."/>
            <person name="Kang H."/>
            <person name="Chen S."/>
            <person name="He X."/>
            <person name="Wang R."/>
            <person name="Wang Y."/>
            <person name="Chen J."/>
            <person name="Wang L."/>
            <person name="Yu S."/>
            <person name="Wang B."/>
            <person name="Wei J."/>
            <person name="Song S."/>
            <person name="Lu X."/>
            <person name="Gao Z."/>
            <person name="Gu W."/>
            <person name="Deng X."/>
            <person name="Ma D."/>
            <person name="Wang S."/>
            <person name="Liang W."/>
            <person name="Fang L."/>
            <person name="Cai C."/>
            <person name="Zhu X."/>
            <person name="Zhou B."/>
            <person name="Zhang Y."/>
            <person name="Chen Z."/>
            <person name="Xu S."/>
            <person name="Zhu R."/>
            <person name="Wang S."/>
            <person name="Zhang T."/>
            <person name="Zhao G."/>
        </authorList>
    </citation>
    <scope>NUCLEOTIDE SEQUENCE [LARGE SCALE GENOMIC DNA]</scope>
    <source>
        <strain evidence="5">cv. Xinhai21</strain>
        <tissue evidence="4">Leaf</tissue>
    </source>
</reference>
<accession>A0A2P5WAU3</accession>
<organism evidence="4 5">
    <name type="scientific">Gossypium barbadense</name>
    <name type="common">Sea Island cotton</name>
    <name type="synonym">Hibiscus barbadensis</name>
    <dbReference type="NCBI Taxonomy" id="3634"/>
    <lineage>
        <taxon>Eukaryota</taxon>
        <taxon>Viridiplantae</taxon>
        <taxon>Streptophyta</taxon>
        <taxon>Embryophyta</taxon>
        <taxon>Tracheophyta</taxon>
        <taxon>Spermatophyta</taxon>
        <taxon>Magnoliopsida</taxon>
        <taxon>eudicotyledons</taxon>
        <taxon>Gunneridae</taxon>
        <taxon>Pentapetalae</taxon>
        <taxon>rosids</taxon>
        <taxon>malvids</taxon>
        <taxon>Malvales</taxon>
        <taxon>Malvaceae</taxon>
        <taxon>Malvoideae</taxon>
        <taxon>Gossypium</taxon>
    </lineage>
</organism>
<dbReference type="EMBL" id="KZ668347">
    <property type="protein sequence ID" value="PPR88215.1"/>
    <property type="molecule type" value="Genomic_DNA"/>
</dbReference>
<evidence type="ECO:0000259" key="3">
    <source>
        <dbReference type="Pfam" id="PF24160"/>
    </source>
</evidence>
<proteinExistence type="inferred from homology"/>
<evidence type="ECO:0000313" key="5">
    <source>
        <dbReference type="Proteomes" id="UP000239757"/>
    </source>
</evidence>
<dbReference type="PANTHER" id="PTHR12770:SF5">
    <property type="entry name" value="PROTEIN ROOT UVB SENSITIVE 2, CHLOROPLASTIC"/>
    <property type="match status" value="1"/>
</dbReference>
<dbReference type="OrthoDB" id="364779at2759"/>
<dbReference type="Proteomes" id="UP000239757">
    <property type="component" value="Unassembled WGS sequence"/>
</dbReference>
<evidence type="ECO:0000313" key="4">
    <source>
        <dbReference type="EMBL" id="PPR88215.1"/>
    </source>
</evidence>
<evidence type="ECO:0008006" key="6">
    <source>
        <dbReference type="Google" id="ProtNLM"/>
    </source>
</evidence>
<dbReference type="GO" id="GO:0009941">
    <property type="term" value="C:chloroplast envelope"/>
    <property type="evidence" value="ECO:0007669"/>
    <property type="project" value="TreeGrafter"/>
</dbReference>
<dbReference type="AlphaFoldDB" id="A0A2P5WAU3"/>
<comment type="similarity">
    <text evidence="1">Belongs to the RUS1 family.</text>
</comment>
<evidence type="ECO:0000259" key="2">
    <source>
        <dbReference type="Pfam" id="PF04884"/>
    </source>
</evidence>
<feature type="domain" description="Protein root UVB sensitive/RUS" evidence="2">
    <location>
        <begin position="61"/>
        <end position="317"/>
    </location>
</feature>
<name>A0A2P5WAU3_GOSBA</name>
<dbReference type="InterPro" id="IPR055412">
    <property type="entry name" value="UVB_sens_C"/>
</dbReference>
<dbReference type="Pfam" id="PF04884">
    <property type="entry name" value="UVB_sens_prot"/>
    <property type="match status" value="1"/>
</dbReference>
<sequence>MNLLDKLKRQTKEEPGEVKAPQVQVPVYWLETSDTVSRRYEFEPDGYLSVKVVNDSRPVYHRVVESFLNKFFPSGYPYSVNEGYLRYTQFRALQHMTSAALSVLSTQSLLFAAGLRPTPAQATAVSWILKDGMQHMGKLICSNLGARMDSEPKRWRILADVLYDLGTGLEVLSPLCPHLFLEVAGLGNFAKGMAVVAARATRLPIYSSFAKEGNLSDLFAKGEAISTLFNVVGLGVGIQLASTVCSSMQGKSPFYFACVCHFMAIWIADNNKKLQLIAGPLLSIIHVFSVVEEMRAAPINTLNPQRTAMIVADFLKTGKVSSPADLRYREDLLFPGRLIEDAGNVKVGRALHKVVKPSKLQEWKEIFPEEKFVLSHGNKWTDMLLEHNATAEDALRGWLVAAYATSMEKSFHEPSASMLQDAYDKMNSIFTPFLCELQAKGWHTDRFLDGTGSRFAF</sequence>
<dbReference type="Pfam" id="PF24160">
    <property type="entry name" value="UVB_sens_C"/>
    <property type="match status" value="1"/>
</dbReference>